<dbReference type="Gene3D" id="2.30.110.10">
    <property type="entry name" value="Electron Transport, Fmn-binding Protein, Chain A"/>
    <property type="match status" value="1"/>
</dbReference>
<evidence type="ECO:0008006" key="3">
    <source>
        <dbReference type="Google" id="ProtNLM"/>
    </source>
</evidence>
<proteinExistence type="predicted"/>
<gene>
    <name evidence="1" type="ORF">BN948_03933</name>
</gene>
<reference evidence="2" key="1">
    <citation type="submission" date="2014-02" db="EMBL/GenBank/DDBJ databases">
        <authorList>
            <person name="Gan H."/>
        </authorList>
    </citation>
    <scope>NUCLEOTIDE SEQUENCE [LARGE SCALE GENOMIC DNA]</scope>
    <source>
        <strain evidence="2">S1</strain>
    </source>
</reference>
<sequence length="173" mass="18903">MIRAIRAAGPMDTPLPPLKPEFLAMLVKGVSLMLSSCDHALNPSVMRAVGSRIDDGGRRITAYLGRSQSRQLLADIAATGRLAAVFSQPSTHLTLQLKSRRVSIREARADDQPFMDRYRRSMEQEISTVGFAPVYAQALLAHDPGELVAVEFEPDEAYDQTPGQRAGSPLQAQ</sequence>
<dbReference type="Proteomes" id="UP000028878">
    <property type="component" value="Unassembled WGS sequence"/>
</dbReference>
<protein>
    <recommendedName>
        <fullName evidence="3">Pyridoxamine 5'-phosphate oxidase putative domain-containing protein</fullName>
    </recommendedName>
</protein>
<organism evidence="1 2">
    <name type="scientific">Hydrogenophaga intermedia</name>
    <dbReference type="NCBI Taxonomy" id="65786"/>
    <lineage>
        <taxon>Bacteria</taxon>
        <taxon>Pseudomonadati</taxon>
        <taxon>Pseudomonadota</taxon>
        <taxon>Betaproteobacteria</taxon>
        <taxon>Burkholderiales</taxon>
        <taxon>Comamonadaceae</taxon>
        <taxon>Hydrogenophaga</taxon>
    </lineage>
</organism>
<dbReference type="EMBL" id="CCAE010000044">
    <property type="protein sequence ID" value="CDN89494.1"/>
    <property type="molecule type" value="Genomic_DNA"/>
</dbReference>
<evidence type="ECO:0000313" key="2">
    <source>
        <dbReference type="Proteomes" id="UP000028878"/>
    </source>
</evidence>
<dbReference type="InterPro" id="IPR012349">
    <property type="entry name" value="Split_barrel_FMN-bd"/>
</dbReference>
<name>A0A1L1PL45_HYDIT</name>
<reference evidence="2" key="2">
    <citation type="submission" date="2014-11" db="EMBL/GenBank/DDBJ databases">
        <title>Draft genome sequence of Hydrogenophaga intermedia S1.</title>
        <authorList>
            <person name="Gan H.M."/>
            <person name="Chew T.H."/>
            <person name="Stolz A."/>
        </authorList>
    </citation>
    <scope>NUCLEOTIDE SEQUENCE [LARGE SCALE GENOMIC DNA]</scope>
    <source>
        <strain evidence="2">S1</strain>
    </source>
</reference>
<evidence type="ECO:0000313" key="1">
    <source>
        <dbReference type="EMBL" id="CDN89494.1"/>
    </source>
</evidence>
<accession>A0A1L1PL45</accession>
<keyword evidence="2" id="KW-1185">Reference proteome</keyword>
<dbReference type="AlphaFoldDB" id="A0A1L1PL45"/>